<feature type="region of interest" description="Disordered" evidence="1">
    <location>
        <begin position="1"/>
        <end position="22"/>
    </location>
</feature>
<organism evidence="3 4">
    <name type="scientific">Rhodoblastus acidophilus</name>
    <name type="common">Rhodopseudomonas acidophila</name>
    <dbReference type="NCBI Taxonomy" id="1074"/>
    <lineage>
        <taxon>Bacteria</taxon>
        <taxon>Pseudomonadati</taxon>
        <taxon>Pseudomonadota</taxon>
        <taxon>Alphaproteobacteria</taxon>
        <taxon>Hyphomicrobiales</taxon>
        <taxon>Rhodoblastaceae</taxon>
        <taxon>Rhodoblastus</taxon>
    </lineage>
</organism>
<evidence type="ECO:0008006" key="5">
    <source>
        <dbReference type="Google" id="ProtNLM"/>
    </source>
</evidence>
<feature type="compositionally biased region" description="Basic and acidic residues" evidence="1">
    <location>
        <begin position="1"/>
        <end position="12"/>
    </location>
</feature>
<sequence length="99" mass="10386">MSFTPDSEKGEGEADLNQAAAAAPPFVAEVADDAKARREDVAEAAKETGEHFADLANEMRDYVIASLSRSVSANPMLALAAAAGVGFLFAQWSSRGGRR</sequence>
<protein>
    <recommendedName>
        <fullName evidence="5">DUF883 family protein</fullName>
    </recommendedName>
</protein>
<reference evidence="4" key="1">
    <citation type="submission" date="2017-06" db="EMBL/GenBank/DDBJ databases">
        <authorList>
            <person name="Varghese N."/>
            <person name="Submissions S."/>
        </authorList>
    </citation>
    <scope>NUCLEOTIDE SEQUENCE [LARGE SCALE GENOMIC DNA]</scope>
    <source>
        <strain evidence="4">DSM 137</strain>
    </source>
</reference>
<keyword evidence="2" id="KW-0812">Transmembrane</keyword>
<dbReference type="Proteomes" id="UP000198418">
    <property type="component" value="Unassembled WGS sequence"/>
</dbReference>
<dbReference type="RefSeq" id="WP_088521148.1">
    <property type="nucleotide sequence ID" value="NZ_FYDG01000006.1"/>
</dbReference>
<proteinExistence type="predicted"/>
<dbReference type="EMBL" id="FYDG01000006">
    <property type="protein sequence ID" value="SNB74837.1"/>
    <property type="molecule type" value="Genomic_DNA"/>
</dbReference>
<keyword evidence="2" id="KW-0472">Membrane</keyword>
<evidence type="ECO:0000313" key="3">
    <source>
        <dbReference type="EMBL" id="SNB74837.1"/>
    </source>
</evidence>
<gene>
    <name evidence="3" type="ORF">SAMN06265338_106137</name>
</gene>
<keyword evidence="4" id="KW-1185">Reference proteome</keyword>
<feature type="transmembrane region" description="Helical" evidence="2">
    <location>
        <begin position="76"/>
        <end position="93"/>
    </location>
</feature>
<evidence type="ECO:0000256" key="1">
    <source>
        <dbReference type="SAM" id="MobiDB-lite"/>
    </source>
</evidence>
<keyword evidence="2" id="KW-1133">Transmembrane helix</keyword>
<name>A0A212RQM5_RHOAC</name>
<evidence type="ECO:0000256" key="2">
    <source>
        <dbReference type="SAM" id="Phobius"/>
    </source>
</evidence>
<accession>A0A212RQM5</accession>
<dbReference type="AlphaFoldDB" id="A0A212RQM5"/>
<evidence type="ECO:0000313" key="4">
    <source>
        <dbReference type="Proteomes" id="UP000198418"/>
    </source>
</evidence>